<keyword evidence="1" id="KW-0812">Transmembrane</keyword>
<feature type="transmembrane region" description="Helical" evidence="1">
    <location>
        <begin position="48"/>
        <end position="67"/>
    </location>
</feature>
<feature type="transmembrane region" description="Helical" evidence="1">
    <location>
        <begin position="203"/>
        <end position="224"/>
    </location>
</feature>
<accession>A0AAC9NK84</accession>
<feature type="transmembrane region" description="Helical" evidence="1">
    <location>
        <begin position="141"/>
        <end position="163"/>
    </location>
</feature>
<dbReference type="AlphaFoldDB" id="A0AAC9NK84"/>
<evidence type="ECO:0000313" key="5">
    <source>
        <dbReference type="Proteomes" id="UP000621631"/>
    </source>
</evidence>
<dbReference type="Proteomes" id="UP000182945">
    <property type="component" value="Chromosome"/>
</dbReference>
<keyword evidence="5" id="KW-1185">Reference proteome</keyword>
<dbReference type="Proteomes" id="UP000621631">
    <property type="component" value="Unassembled WGS sequence"/>
</dbReference>
<evidence type="ECO:0000313" key="2">
    <source>
        <dbReference type="EMBL" id="APC47246.1"/>
    </source>
</evidence>
<dbReference type="EMBL" id="JACWEZ010000025">
    <property type="protein sequence ID" value="MBD1224745.1"/>
    <property type="molecule type" value="Genomic_DNA"/>
</dbReference>
<evidence type="ECO:0000256" key="1">
    <source>
        <dbReference type="SAM" id="Phobius"/>
    </source>
</evidence>
<evidence type="ECO:0000313" key="4">
    <source>
        <dbReference type="Proteomes" id="UP000182945"/>
    </source>
</evidence>
<dbReference type="EMBL" id="CP017962">
    <property type="protein sequence ID" value="APC47246.1"/>
    <property type="molecule type" value="Genomic_DNA"/>
</dbReference>
<name>A0AAC9NK84_VIRHA</name>
<reference evidence="2 4" key="1">
    <citation type="submission" date="2016-11" db="EMBL/GenBank/DDBJ databases">
        <title>Complete genome sequencing of Virgibacillus halodenitrificans PDB-F2.</title>
        <authorList>
            <person name="Sun Z."/>
            <person name="Zhou Y."/>
            <person name="Li H."/>
        </authorList>
    </citation>
    <scope>NUCLEOTIDE SEQUENCE [LARGE SCALE GENOMIC DNA]</scope>
    <source>
        <strain evidence="2 4">PDB-F2</strain>
    </source>
</reference>
<organism evidence="2 4">
    <name type="scientific">Virgibacillus halodenitrificans</name>
    <name type="common">Bacillus halodenitrificans</name>
    <dbReference type="NCBI Taxonomy" id="1482"/>
    <lineage>
        <taxon>Bacteria</taxon>
        <taxon>Bacillati</taxon>
        <taxon>Bacillota</taxon>
        <taxon>Bacilli</taxon>
        <taxon>Bacillales</taxon>
        <taxon>Bacillaceae</taxon>
        <taxon>Virgibacillus</taxon>
    </lineage>
</organism>
<dbReference type="KEGG" id="vhl:BME96_03185"/>
<evidence type="ECO:0000313" key="3">
    <source>
        <dbReference type="EMBL" id="MBD1224745.1"/>
    </source>
</evidence>
<gene>
    <name evidence="2" type="ORF">BME96_03185</name>
    <name evidence="3" type="ORF">IC602_19200</name>
</gene>
<keyword evidence="1" id="KW-1133">Transmembrane helix</keyword>
<protein>
    <submittedName>
        <fullName evidence="2">Uncharacterized protein</fullName>
    </submittedName>
</protein>
<feature type="transmembrane region" description="Helical" evidence="1">
    <location>
        <begin position="170"/>
        <end position="191"/>
    </location>
</feature>
<feature type="transmembrane region" description="Helical" evidence="1">
    <location>
        <begin position="87"/>
        <end position="108"/>
    </location>
</feature>
<feature type="transmembrane region" description="Helical" evidence="1">
    <location>
        <begin position="21"/>
        <end position="42"/>
    </location>
</feature>
<dbReference type="RefSeq" id="WP_019375443.1">
    <property type="nucleotide sequence ID" value="NZ_CP017962.1"/>
</dbReference>
<reference evidence="3 5" key="2">
    <citation type="submission" date="2020-09" db="EMBL/GenBank/DDBJ databases">
        <title>Draft Genome Sequences of Oil-Oxidizing Bacteria Halomonas titanicae, Marinobacter lutaoensis, and Virgibacillus halodenitrificans Isolated from Highly Saline Environments.</title>
        <authorList>
            <person name="Grouzdev D.S."/>
            <person name="Sokolova D.S."/>
            <person name="Semenova E.M."/>
            <person name="Borzenkov I.A."/>
            <person name="Bidzhieva S.K."/>
            <person name="Poltaraus A.B."/>
            <person name="Nazina T.N."/>
        </authorList>
    </citation>
    <scope>NUCLEOTIDE SEQUENCE [LARGE SCALE GENOMIC DNA]</scope>
    <source>
        <strain evidence="3 5">VKM B-3472D</strain>
    </source>
</reference>
<sequence length="233" mass="26812">MKKQLKGLLYFYVSDFRYSMAIFWTILLSILVLTMAVAYFLLSIENGMMAFSLTAPIYIYCAILGFLSVKEAIPFSIKMGATRRNLFISFGIFFLSLSLLFSTIASMLQEAVSYINGIVGMDNFHFLHLAYFLEDTWYSRIVIDTSIMFFLFSVMFMIGLLFYKYGLAGGGSVLGILMVMLLLGIAKGWVFDFFKEIYATIDITYFLQLIGIAFVIYLLTYIFIRRITIWKVK</sequence>
<keyword evidence="1" id="KW-0472">Membrane</keyword>
<dbReference type="GeneID" id="71513388"/>
<proteinExistence type="predicted"/>